<feature type="non-terminal residue" evidence="1">
    <location>
        <position position="48"/>
    </location>
</feature>
<organism evidence="1">
    <name type="scientific">marine sediment metagenome</name>
    <dbReference type="NCBI Taxonomy" id="412755"/>
    <lineage>
        <taxon>unclassified sequences</taxon>
        <taxon>metagenomes</taxon>
        <taxon>ecological metagenomes</taxon>
    </lineage>
</organism>
<protein>
    <submittedName>
        <fullName evidence="1">Uncharacterized protein</fullName>
    </submittedName>
</protein>
<reference evidence="1" key="1">
    <citation type="journal article" date="2014" name="Front. Microbiol.">
        <title>High frequency of phylogenetically diverse reductive dehalogenase-homologous genes in deep subseafloor sedimentary metagenomes.</title>
        <authorList>
            <person name="Kawai M."/>
            <person name="Futagami T."/>
            <person name="Toyoda A."/>
            <person name="Takaki Y."/>
            <person name="Nishi S."/>
            <person name="Hori S."/>
            <person name="Arai W."/>
            <person name="Tsubouchi T."/>
            <person name="Morono Y."/>
            <person name="Uchiyama I."/>
            <person name="Ito T."/>
            <person name="Fujiyama A."/>
            <person name="Inagaki F."/>
            <person name="Takami H."/>
        </authorList>
    </citation>
    <scope>NUCLEOTIDE SEQUENCE</scope>
    <source>
        <strain evidence="1">Expedition CK06-06</strain>
    </source>
</reference>
<proteinExistence type="predicted"/>
<sequence>MSYGIEAQQSGRGIGGWGSIAQVSTYCSYVAYLGGSYGLCRLEKDGKV</sequence>
<comment type="caution">
    <text evidence="1">The sequence shown here is derived from an EMBL/GenBank/DDBJ whole genome shotgun (WGS) entry which is preliminary data.</text>
</comment>
<gene>
    <name evidence="1" type="ORF">S01H1_69266</name>
</gene>
<evidence type="ECO:0000313" key="1">
    <source>
        <dbReference type="EMBL" id="GAG38636.1"/>
    </source>
</evidence>
<dbReference type="EMBL" id="BARS01045977">
    <property type="protein sequence ID" value="GAG38636.1"/>
    <property type="molecule type" value="Genomic_DNA"/>
</dbReference>
<accession>X0YPK1</accession>
<name>X0YPK1_9ZZZZ</name>
<dbReference type="AlphaFoldDB" id="X0YPK1"/>